<proteinExistence type="predicted"/>
<feature type="region of interest" description="Disordered" evidence="1">
    <location>
        <begin position="586"/>
        <end position="619"/>
    </location>
</feature>
<comment type="caution">
    <text evidence="2">The sequence shown here is derived from an EMBL/GenBank/DDBJ whole genome shotgun (WGS) entry which is preliminary data.</text>
</comment>
<dbReference type="Proteomes" id="UP000287972">
    <property type="component" value="Unassembled WGS sequence"/>
</dbReference>
<feature type="compositionally biased region" description="Low complexity" evidence="1">
    <location>
        <begin position="423"/>
        <end position="445"/>
    </location>
</feature>
<feature type="region of interest" description="Disordered" evidence="1">
    <location>
        <begin position="167"/>
        <end position="223"/>
    </location>
</feature>
<accession>A0A428RUJ4</accession>
<gene>
    <name evidence="2" type="ORF">CEP51_006045</name>
</gene>
<dbReference type="EMBL" id="NKCL01000128">
    <property type="protein sequence ID" value="RSL81151.1"/>
    <property type="molecule type" value="Genomic_DNA"/>
</dbReference>
<organism evidence="2 3">
    <name type="scientific">Fusarium floridanum</name>
    <dbReference type="NCBI Taxonomy" id="1325733"/>
    <lineage>
        <taxon>Eukaryota</taxon>
        <taxon>Fungi</taxon>
        <taxon>Dikarya</taxon>
        <taxon>Ascomycota</taxon>
        <taxon>Pezizomycotina</taxon>
        <taxon>Sordariomycetes</taxon>
        <taxon>Hypocreomycetidae</taxon>
        <taxon>Hypocreales</taxon>
        <taxon>Nectriaceae</taxon>
        <taxon>Fusarium</taxon>
        <taxon>Fusarium solani species complex</taxon>
    </lineage>
</organism>
<dbReference type="PANTHER" id="PTHR38166:SF1">
    <property type="entry name" value="C2H2-TYPE DOMAIN-CONTAINING PROTEIN"/>
    <property type="match status" value="1"/>
</dbReference>
<evidence type="ECO:0000313" key="2">
    <source>
        <dbReference type="EMBL" id="RSL81151.1"/>
    </source>
</evidence>
<feature type="compositionally biased region" description="Polar residues" evidence="1">
    <location>
        <begin position="167"/>
        <end position="180"/>
    </location>
</feature>
<evidence type="ECO:0000313" key="3">
    <source>
        <dbReference type="Proteomes" id="UP000287972"/>
    </source>
</evidence>
<dbReference type="AlphaFoldDB" id="A0A428RUJ4"/>
<name>A0A428RUJ4_9HYPO</name>
<reference evidence="2 3" key="1">
    <citation type="submission" date="2017-06" db="EMBL/GenBank/DDBJ databases">
        <title>Comparative genomic analysis of Ambrosia Fusariam Clade fungi.</title>
        <authorList>
            <person name="Stajich J.E."/>
            <person name="Carrillo J."/>
            <person name="Kijimoto T."/>
            <person name="Eskalen A."/>
            <person name="O'Donnell K."/>
            <person name="Kasson M."/>
        </authorList>
    </citation>
    <scope>NUCLEOTIDE SEQUENCE [LARGE SCALE GENOMIC DNA]</scope>
    <source>
        <strain evidence="2 3">NRRL62606</strain>
    </source>
</reference>
<evidence type="ECO:0000256" key="1">
    <source>
        <dbReference type="SAM" id="MobiDB-lite"/>
    </source>
</evidence>
<feature type="compositionally biased region" description="Pro residues" evidence="1">
    <location>
        <begin position="587"/>
        <end position="600"/>
    </location>
</feature>
<dbReference type="PANTHER" id="PTHR38166">
    <property type="entry name" value="C2H2-TYPE DOMAIN-CONTAINING PROTEIN-RELATED"/>
    <property type="match status" value="1"/>
</dbReference>
<protein>
    <submittedName>
        <fullName evidence="2">Uncharacterized protein</fullName>
    </submittedName>
</protein>
<feature type="compositionally biased region" description="Polar residues" evidence="1">
    <location>
        <begin position="408"/>
        <end position="422"/>
    </location>
</feature>
<feature type="compositionally biased region" description="Polar residues" evidence="1">
    <location>
        <begin position="601"/>
        <end position="619"/>
    </location>
</feature>
<keyword evidence="3" id="KW-1185">Reference proteome</keyword>
<feature type="region of interest" description="Disordered" evidence="1">
    <location>
        <begin position="406"/>
        <end position="487"/>
    </location>
</feature>
<sequence>MYLSAAFMQLLRAPDEDSGPCSSLIIQHSSINLPYRSRHIVNTFKQSRSKPLTPSTCNNGRGGGDDTGQCLAVPYPDPSFLYAQCQLTVDGHVVDWDFANLSTFLAPVSVNDIKLLSSSNTLPPCSSQKGNPPFPPWFLAFFLLKLFIFQCLGNELHPSSSNPYGTKHTLSFGNDQGGSNKKSRQDDDDDDNDYPYYPDDYGDNEHNDNNDGETPDGERTAKGKEKEEPLYCCAFYKLDPVKYRKCGHLEIKSVAYFLQHIIRQHLLEDKYYCGNCRTGWPKDGRNSDRLWENHTRAGTCQRATLEESGKLLPEEHRQLKKKLKEKPVGSEFDRWYRVWGHMFPKHKKPKTPYLSNEAEEIQASNVRRLNGSLKEELSQISPGPERDRMEAFARRFIDRTFPEHAIQRSANAGPSTPRVPQQATSRARVPTTTPTSTSAPALRPAGPLIGARTPTGQLTPHHRQSPNTSDRRPRSTGFLTNPGPMMNQERMNARPPTNQMIAQLGSPAYAMYHGFTNTGLTVDPQRMNTGFRETPARTMNSGMMNTAGARYRRIPEQTNLGQMNYGTPTNPGNPTSINPSVLTIPGPSNPGPSTNPPLATPPSNFNTTQHHNMTSFQNNNSNGLDLAALESDIDAGVTAYLSSLQNPPDTDDDYPETVQTRFQRI</sequence>